<gene>
    <name evidence="1" type="ORF">CEQ48_10070</name>
</gene>
<dbReference type="RefSeq" id="WP_089071148.1">
    <property type="nucleotide sequence ID" value="NZ_CP022353.1"/>
</dbReference>
<organism evidence="1 2">
    <name type="scientific">Vibrio tarriae</name>
    <dbReference type="NCBI Taxonomy" id="2014742"/>
    <lineage>
        <taxon>Bacteria</taxon>
        <taxon>Pseudomonadati</taxon>
        <taxon>Pseudomonadota</taxon>
        <taxon>Gammaproteobacteria</taxon>
        <taxon>Vibrionales</taxon>
        <taxon>Vibrionaceae</taxon>
        <taxon>Vibrio</taxon>
    </lineage>
</organism>
<protein>
    <submittedName>
        <fullName evidence="1">Molecular chaperone</fullName>
    </submittedName>
</protein>
<name>A0AAU8WFY7_9VIBR</name>
<keyword evidence="2" id="KW-1185">Reference proteome</keyword>
<dbReference type="Proteomes" id="UP000198371">
    <property type="component" value="Chromosome 1"/>
</dbReference>
<evidence type="ECO:0000313" key="2">
    <source>
        <dbReference type="Proteomes" id="UP000198371"/>
    </source>
</evidence>
<reference evidence="1 2" key="2">
    <citation type="submission" date="2017-06" db="EMBL/GenBank/DDBJ databases">
        <title>Complete genome sequence of Vibrio sp. 2521-89, a close relative of Vibrio cholerae isolated from lake water in New Mexico, USA.</title>
        <authorList>
            <person name="Liang K."/>
            <person name="Orata F.D."/>
            <person name="Winkjer N.S."/>
            <person name="Tarr C.L."/>
            <person name="Boucher Y."/>
        </authorList>
    </citation>
    <scope>NUCLEOTIDE SEQUENCE [LARGE SCALE GENOMIC DNA]</scope>
    <source>
        <strain evidence="1 2">2521-89</strain>
    </source>
</reference>
<dbReference type="AlphaFoldDB" id="A0AAU8WFY7"/>
<proteinExistence type="predicted"/>
<sequence length="389" mass="43174">MNVSIHGSLLKRESILNNPSLSLSSVSTSDIDTAENELNSLSKDSNLSFVLEKQKEAVKAVSPRNTETDISNALLGSINDAALELDILNGWTEGGKSMFSSMISGMLDSISKDGIIGIELEDTLQLILLEVMVNSEQYGLSEWINKPDVTSCIQHLLESVGSASHGLHEPPWNNSENIAKGAEYLLTSLLENVKILDGTLLSKLLSTSKLDSEEGRNKLFSQIKDKYHDGEGWLIYNKAQQNNTSKATQLSPLLTLMIASDLLKEKPDISRSDMESILSRDISRIESLMQSIIKKNTISEWINTNPKWQIQVEGAGDDGGHGGQLDWIGNGLNINDLVNIYNNFPSRILSDEDIKDINRIGDNVKMIMQTLKYWFQILRDERVAIARNI</sequence>
<dbReference type="KEGG" id="vti:CEQ48_10070"/>
<evidence type="ECO:0000313" key="1">
    <source>
        <dbReference type="EMBL" id="ASK55119.1"/>
    </source>
</evidence>
<accession>A0AAU8WFY7</accession>
<dbReference type="EMBL" id="CP022353">
    <property type="protein sequence ID" value="ASK55119.1"/>
    <property type="molecule type" value="Genomic_DNA"/>
</dbReference>
<reference evidence="2" key="1">
    <citation type="journal article" date="2017" name="Genome Announc.">
        <title>Complete Genome Sequence of Vibrio sp. Strain 2521-89, a Close Relative of Vibrio cholerae Isolated from Lake Water in New Mexico, USA.</title>
        <authorList>
            <person name="Liang K."/>
            <person name="Orata F.D."/>
            <person name="Winkjer N.S."/>
            <person name="Rowe L.A."/>
            <person name="Tarr C.L."/>
            <person name="Boucher Y."/>
        </authorList>
    </citation>
    <scope>NUCLEOTIDE SEQUENCE [LARGE SCALE GENOMIC DNA]</scope>
    <source>
        <strain evidence="2">2521-89</strain>
    </source>
</reference>